<evidence type="ECO:0008006" key="3">
    <source>
        <dbReference type="Google" id="ProtNLM"/>
    </source>
</evidence>
<dbReference type="EMBL" id="BGZK01000827">
    <property type="protein sequence ID" value="GBP61961.1"/>
    <property type="molecule type" value="Genomic_DNA"/>
</dbReference>
<organism evidence="1 2">
    <name type="scientific">Eumeta variegata</name>
    <name type="common">Bagworm moth</name>
    <name type="synonym">Eumeta japonica</name>
    <dbReference type="NCBI Taxonomy" id="151549"/>
    <lineage>
        <taxon>Eukaryota</taxon>
        <taxon>Metazoa</taxon>
        <taxon>Ecdysozoa</taxon>
        <taxon>Arthropoda</taxon>
        <taxon>Hexapoda</taxon>
        <taxon>Insecta</taxon>
        <taxon>Pterygota</taxon>
        <taxon>Neoptera</taxon>
        <taxon>Endopterygota</taxon>
        <taxon>Lepidoptera</taxon>
        <taxon>Glossata</taxon>
        <taxon>Ditrysia</taxon>
        <taxon>Tineoidea</taxon>
        <taxon>Psychidae</taxon>
        <taxon>Oiketicinae</taxon>
        <taxon>Eumeta</taxon>
    </lineage>
</organism>
<keyword evidence="2" id="KW-1185">Reference proteome</keyword>
<gene>
    <name evidence="1" type="ORF">EVAR_45018_1</name>
</gene>
<dbReference type="AlphaFoldDB" id="A0A4C1XDH8"/>
<protein>
    <recommendedName>
        <fullName evidence="3">HTH CENPB-type domain-containing protein</fullName>
    </recommendedName>
</protein>
<name>A0A4C1XDH8_EUMVA</name>
<comment type="caution">
    <text evidence="1">The sequence shown here is derived from an EMBL/GenBank/DDBJ whole genome shotgun (WGS) entry which is preliminary data.</text>
</comment>
<reference evidence="1 2" key="1">
    <citation type="journal article" date="2019" name="Commun. Biol.">
        <title>The bagworm genome reveals a unique fibroin gene that provides high tensile strength.</title>
        <authorList>
            <person name="Kono N."/>
            <person name="Nakamura H."/>
            <person name="Ohtoshi R."/>
            <person name="Tomita M."/>
            <person name="Numata K."/>
            <person name="Arakawa K."/>
        </authorList>
    </citation>
    <scope>NUCLEOTIDE SEQUENCE [LARGE SCALE GENOMIC DNA]</scope>
</reference>
<sequence length="137" mass="15583">MTTFGKDEDGMGGWRFVKESSNSSDIDRPAAASMFDFCHASWLRYKNKKIEDPGSNRAMGYNSATKVCSEDQENKLSSYLIKTADIYFGFTPKAVRRLAYDLAIKCNLKKPESWDRDKMAGTDWLSAFLKRNPELSI</sequence>
<accession>A0A4C1XDH8</accession>
<evidence type="ECO:0000313" key="1">
    <source>
        <dbReference type="EMBL" id="GBP61961.1"/>
    </source>
</evidence>
<dbReference type="STRING" id="151549.A0A4C1XDH8"/>
<evidence type="ECO:0000313" key="2">
    <source>
        <dbReference type="Proteomes" id="UP000299102"/>
    </source>
</evidence>
<proteinExistence type="predicted"/>
<dbReference type="OrthoDB" id="4327074at2759"/>
<dbReference type="Proteomes" id="UP000299102">
    <property type="component" value="Unassembled WGS sequence"/>
</dbReference>